<name>A0ABS0TWC1_SERPR</name>
<dbReference type="PANTHER" id="PTHR21266:SF32">
    <property type="entry name" value="CHOLESTEROL 7-DESATURASE NVD"/>
    <property type="match status" value="1"/>
</dbReference>
<accession>A0ABS0TWC1</accession>
<keyword evidence="5" id="KW-0001">2Fe-2S</keyword>
<comment type="pathway">
    <text evidence="12">Steroid hormone biosynthesis; dafachronic acid biosynthesis.</text>
</comment>
<evidence type="ECO:0000256" key="9">
    <source>
        <dbReference type="ARBA" id="ARBA00023004"/>
    </source>
</evidence>
<protein>
    <recommendedName>
        <fullName evidence="14">cholesterol 7-desaturase</fullName>
        <ecNumber evidence="14">1.14.19.21</ecNumber>
    </recommendedName>
</protein>
<proteinExistence type="inferred from homology"/>
<dbReference type="PANTHER" id="PTHR21266">
    <property type="entry name" value="IRON-SULFUR DOMAIN CONTAINING PROTEIN"/>
    <property type="match status" value="1"/>
</dbReference>
<dbReference type="SUPFAM" id="SSF50022">
    <property type="entry name" value="ISP domain"/>
    <property type="match status" value="1"/>
</dbReference>
<evidence type="ECO:0000259" key="17">
    <source>
        <dbReference type="PROSITE" id="PS51296"/>
    </source>
</evidence>
<comment type="subcellular location">
    <subcellularLocation>
        <location evidence="2">Membrane</location>
    </subcellularLocation>
</comment>
<evidence type="ECO:0000256" key="15">
    <source>
        <dbReference type="ARBA" id="ARBA00047853"/>
    </source>
</evidence>
<dbReference type="Pfam" id="PF19298">
    <property type="entry name" value="KshA_C"/>
    <property type="match status" value="1"/>
</dbReference>
<evidence type="ECO:0000256" key="3">
    <source>
        <dbReference type="ARBA" id="ARBA00004972"/>
    </source>
</evidence>
<comment type="similarity">
    <text evidence="13">Belongs to the cholesterol 7-desaturase family.</text>
</comment>
<comment type="catalytic activity">
    <reaction evidence="16">
        <text>cholesterol + NADPH + O2 + H(+) = 7-dehydrocholesterol + NADP(+) + 2 H2O</text>
        <dbReference type="Rhea" id="RHEA:45024"/>
        <dbReference type="ChEBI" id="CHEBI:15377"/>
        <dbReference type="ChEBI" id="CHEBI:15378"/>
        <dbReference type="ChEBI" id="CHEBI:15379"/>
        <dbReference type="ChEBI" id="CHEBI:16113"/>
        <dbReference type="ChEBI" id="CHEBI:17759"/>
        <dbReference type="ChEBI" id="CHEBI:57783"/>
        <dbReference type="ChEBI" id="CHEBI:58349"/>
        <dbReference type="EC" id="1.14.19.21"/>
    </reaction>
    <physiologicalReaction direction="left-to-right" evidence="16">
        <dbReference type="Rhea" id="RHEA:45025"/>
    </physiologicalReaction>
</comment>
<evidence type="ECO:0000256" key="12">
    <source>
        <dbReference type="ARBA" id="ARBA00025712"/>
    </source>
</evidence>
<keyword evidence="8" id="KW-0560">Oxidoreductase</keyword>
<comment type="catalytic activity">
    <reaction evidence="15">
        <text>cholesterol + NADH + O2 + H(+) = 7-dehydrocholesterol + NAD(+) + 2 H2O</text>
        <dbReference type="Rhea" id="RHEA:51644"/>
        <dbReference type="ChEBI" id="CHEBI:15377"/>
        <dbReference type="ChEBI" id="CHEBI:15378"/>
        <dbReference type="ChEBI" id="CHEBI:15379"/>
        <dbReference type="ChEBI" id="CHEBI:16113"/>
        <dbReference type="ChEBI" id="CHEBI:17759"/>
        <dbReference type="ChEBI" id="CHEBI:57540"/>
        <dbReference type="ChEBI" id="CHEBI:57945"/>
        <dbReference type="EC" id="1.14.19.21"/>
    </reaction>
    <physiologicalReaction direction="left-to-right" evidence="15">
        <dbReference type="Rhea" id="RHEA:51645"/>
    </physiologicalReaction>
</comment>
<keyword evidence="11" id="KW-0472">Membrane</keyword>
<evidence type="ECO:0000256" key="10">
    <source>
        <dbReference type="ARBA" id="ARBA00023014"/>
    </source>
</evidence>
<sequence>MDAFSTAEQDSVVPITLISAPAHKRSATGIGQIALPYPNGWFAAGFSHQLLAEQVQRVSFMGQELVLYRTASGIARAIDPYCPHLGAHLGYGGKVVGEELVCPFHGLAFNPDGLCVRTAGGQKPPVAALTQRYTTEVDGVIFVWRHQDDLPPYWQLPVLDRAGFSQGRYENFVLQGLCQDMTENSADPLHFAYLHGLQEVVTRHQEDRHQMTYTMQAKVFGQAVNMKMRCFGLGYAVGEAEFARLGLIARTQALGTQITPLSWDFRMIDTIRVERVSRLPHRLQRLVYAALLLYIHRWFVKTVKEDFDVWRNRRFVEQPKLIAGEGNMAVYRRWTTQFYPQGDLE</sequence>
<evidence type="ECO:0000313" key="19">
    <source>
        <dbReference type="Proteomes" id="UP000639004"/>
    </source>
</evidence>
<evidence type="ECO:0000256" key="7">
    <source>
        <dbReference type="ARBA" id="ARBA00022989"/>
    </source>
</evidence>
<dbReference type="InterPro" id="IPR017941">
    <property type="entry name" value="Rieske_2Fe-2S"/>
</dbReference>
<evidence type="ECO:0000256" key="2">
    <source>
        <dbReference type="ARBA" id="ARBA00004370"/>
    </source>
</evidence>
<dbReference type="Proteomes" id="UP000639004">
    <property type="component" value="Unassembled WGS sequence"/>
</dbReference>
<evidence type="ECO:0000256" key="1">
    <source>
        <dbReference type="ARBA" id="ARBA00001962"/>
    </source>
</evidence>
<dbReference type="RefSeq" id="WP_129938065.1">
    <property type="nucleotide sequence ID" value="NZ_CAMIPQ010000001.1"/>
</dbReference>
<feature type="domain" description="Rieske" evidence="17">
    <location>
        <begin position="41"/>
        <end position="143"/>
    </location>
</feature>
<reference evidence="18 19" key="1">
    <citation type="submission" date="2020-12" db="EMBL/GenBank/DDBJ databases">
        <title>Enhanced detection system for hospital associated transmission using whole genome sequencing surveillance.</title>
        <authorList>
            <person name="Harrison L.H."/>
            <person name="Van Tyne D."/>
            <person name="Marsh J.W."/>
            <person name="Griffith M.P."/>
            <person name="Snyder D.J."/>
            <person name="Cooper V.S."/>
            <person name="Mustapha M."/>
        </authorList>
    </citation>
    <scope>NUCLEOTIDE SEQUENCE [LARGE SCALE GENOMIC DNA]</scope>
    <source>
        <strain evidence="18 19">SER00238</strain>
    </source>
</reference>
<keyword evidence="19" id="KW-1185">Reference proteome</keyword>
<evidence type="ECO:0000256" key="11">
    <source>
        <dbReference type="ARBA" id="ARBA00023136"/>
    </source>
</evidence>
<evidence type="ECO:0000256" key="6">
    <source>
        <dbReference type="ARBA" id="ARBA00022723"/>
    </source>
</evidence>
<dbReference type="EMBL" id="JAEHSL010000020">
    <property type="protein sequence ID" value="MBI6182614.1"/>
    <property type="molecule type" value="Genomic_DNA"/>
</dbReference>
<evidence type="ECO:0000313" key="18">
    <source>
        <dbReference type="EMBL" id="MBI6182614.1"/>
    </source>
</evidence>
<evidence type="ECO:0000256" key="14">
    <source>
        <dbReference type="ARBA" id="ARBA00026095"/>
    </source>
</evidence>
<dbReference type="Gene3D" id="3.90.380.10">
    <property type="entry name" value="Naphthalene 1,2-dioxygenase Alpha Subunit, Chain A, domain 1"/>
    <property type="match status" value="1"/>
</dbReference>
<dbReference type="InterPro" id="IPR045605">
    <property type="entry name" value="KshA-like_C"/>
</dbReference>
<comment type="pathway">
    <text evidence="3">Hormone biosynthesis.</text>
</comment>
<comment type="caution">
    <text evidence="18">The sequence shown here is derived from an EMBL/GenBank/DDBJ whole genome shotgun (WGS) entry which is preliminary data.</text>
</comment>
<keyword evidence="7" id="KW-1133">Transmembrane helix</keyword>
<dbReference type="EC" id="1.14.19.21" evidence="14"/>
<gene>
    <name evidence="18" type="ORF">JEQ07_19730</name>
</gene>
<dbReference type="Pfam" id="PF00355">
    <property type="entry name" value="Rieske"/>
    <property type="match status" value="1"/>
</dbReference>
<dbReference type="InterPro" id="IPR050584">
    <property type="entry name" value="Cholesterol_7-desaturase"/>
</dbReference>
<evidence type="ECO:0000256" key="8">
    <source>
        <dbReference type="ARBA" id="ARBA00023002"/>
    </source>
</evidence>
<organism evidence="18 19">
    <name type="scientific">Serratia proteamaculans</name>
    <dbReference type="NCBI Taxonomy" id="28151"/>
    <lineage>
        <taxon>Bacteria</taxon>
        <taxon>Pseudomonadati</taxon>
        <taxon>Pseudomonadota</taxon>
        <taxon>Gammaproteobacteria</taxon>
        <taxon>Enterobacterales</taxon>
        <taxon>Yersiniaceae</taxon>
        <taxon>Serratia</taxon>
    </lineage>
</organism>
<dbReference type="PROSITE" id="PS51296">
    <property type="entry name" value="RIESKE"/>
    <property type="match status" value="1"/>
</dbReference>
<evidence type="ECO:0000256" key="13">
    <source>
        <dbReference type="ARBA" id="ARBA00025729"/>
    </source>
</evidence>
<evidence type="ECO:0000256" key="16">
    <source>
        <dbReference type="ARBA" id="ARBA00049548"/>
    </source>
</evidence>
<dbReference type="Gene3D" id="2.102.10.10">
    <property type="entry name" value="Rieske [2Fe-2S] iron-sulphur domain"/>
    <property type="match status" value="1"/>
</dbReference>
<keyword evidence="6" id="KW-0479">Metal-binding</keyword>
<dbReference type="InterPro" id="IPR036922">
    <property type="entry name" value="Rieske_2Fe-2S_sf"/>
</dbReference>
<comment type="cofactor">
    <cofactor evidence="1">
        <name>Fe cation</name>
        <dbReference type="ChEBI" id="CHEBI:24875"/>
    </cofactor>
</comment>
<keyword evidence="4" id="KW-0812">Transmembrane</keyword>
<keyword evidence="10" id="KW-0411">Iron-sulfur</keyword>
<evidence type="ECO:0000256" key="4">
    <source>
        <dbReference type="ARBA" id="ARBA00022692"/>
    </source>
</evidence>
<keyword evidence="9" id="KW-0408">Iron</keyword>
<evidence type="ECO:0000256" key="5">
    <source>
        <dbReference type="ARBA" id="ARBA00022714"/>
    </source>
</evidence>